<proteinExistence type="predicted"/>
<reference evidence="2 3" key="1">
    <citation type="submission" date="2020-08" db="EMBL/GenBank/DDBJ databases">
        <title>Genomic Encyclopedia of Type Strains, Phase IV (KMG-IV): sequencing the most valuable type-strain genomes for metagenomic binning, comparative biology and taxonomic classification.</title>
        <authorList>
            <person name="Goeker M."/>
        </authorList>
    </citation>
    <scope>NUCLEOTIDE SEQUENCE [LARGE SCALE GENOMIC DNA]</scope>
    <source>
        <strain evidence="2 3">DSM 107085</strain>
    </source>
</reference>
<organism evidence="2 3">
    <name type="scientific">Oleiagrimonas soli</name>
    <dbReference type="NCBI Taxonomy" id="1543381"/>
    <lineage>
        <taxon>Bacteria</taxon>
        <taxon>Pseudomonadati</taxon>
        <taxon>Pseudomonadota</taxon>
        <taxon>Gammaproteobacteria</taxon>
        <taxon>Lysobacterales</taxon>
        <taxon>Rhodanobacteraceae</taxon>
        <taxon>Oleiagrimonas</taxon>
    </lineage>
</organism>
<accession>A0A841KIU5</accession>
<dbReference type="EMBL" id="JACHET010000001">
    <property type="protein sequence ID" value="MBB6183877.1"/>
    <property type="molecule type" value="Genomic_DNA"/>
</dbReference>
<gene>
    <name evidence="2" type="ORF">HNQ86_001222</name>
</gene>
<sequence length="143" mass="16905">MKTASRMLTLIALPLLFAGTASVAMADPPPWAPAHGYRAKHHYVYYPNGEIYYAPERRMWFWLSGDGWQAGVALPSALRAYVRVGGVNIDLDATRPYERHTYVVDRYGGHRVRWHDRDRDRERHHRYDRDDYDRDDRRGHDRH</sequence>
<feature type="signal peptide" evidence="1">
    <location>
        <begin position="1"/>
        <end position="26"/>
    </location>
</feature>
<evidence type="ECO:0000313" key="3">
    <source>
        <dbReference type="Proteomes" id="UP000560000"/>
    </source>
</evidence>
<dbReference type="RefSeq" id="WP_052394717.1">
    <property type="nucleotide sequence ID" value="NZ_JACHET010000001.1"/>
</dbReference>
<protein>
    <submittedName>
        <fullName evidence="2">Uncharacterized protein</fullName>
    </submittedName>
</protein>
<comment type="caution">
    <text evidence="2">The sequence shown here is derived from an EMBL/GenBank/DDBJ whole genome shotgun (WGS) entry which is preliminary data.</text>
</comment>
<keyword evidence="1" id="KW-0732">Signal</keyword>
<dbReference type="Proteomes" id="UP000560000">
    <property type="component" value="Unassembled WGS sequence"/>
</dbReference>
<evidence type="ECO:0000313" key="2">
    <source>
        <dbReference type="EMBL" id="MBB6183877.1"/>
    </source>
</evidence>
<evidence type="ECO:0000256" key="1">
    <source>
        <dbReference type="SAM" id="SignalP"/>
    </source>
</evidence>
<feature type="chain" id="PRO_5032584648" evidence="1">
    <location>
        <begin position="27"/>
        <end position="143"/>
    </location>
</feature>
<dbReference type="OrthoDB" id="5959684at2"/>
<dbReference type="AlphaFoldDB" id="A0A841KIU5"/>
<name>A0A841KIU5_9GAMM</name>